<name>A0A1H0BDG8_9PSED</name>
<keyword evidence="1" id="KW-0812">Transmembrane</keyword>
<gene>
    <name evidence="2" type="ORF">SAMN04489798_0299</name>
</gene>
<keyword evidence="1" id="KW-1133">Transmembrane helix</keyword>
<dbReference type="Pfam" id="PF04964">
    <property type="entry name" value="Flp_Fap"/>
    <property type="match status" value="1"/>
</dbReference>
<dbReference type="EMBL" id="LT629705">
    <property type="protein sequence ID" value="SDN43641.1"/>
    <property type="molecule type" value="Genomic_DNA"/>
</dbReference>
<sequence length="93" mass="9691">MLVLAQGNHVATVQHPLLSGEIVMSFTNIVQKIKSEAAFYFNLAKDTEGASGIEYAIIAGMAAVALAAFMTPISGAITLIFTGIKNVLVPATP</sequence>
<evidence type="ECO:0000313" key="3">
    <source>
        <dbReference type="Proteomes" id="UP000198827"/>
    </source>
</evidence>
<evidence type="ECO:0000256" key="1">
    <source>
        <dbReference type="SAM" id="Phobius"/>
    </source>
</evidence>
<evidence type="ECO:0000313" key="2">
    <source>
        <dbReference type="EMBL" id="SDN43641.1"/>
    </source>
</evidence>
<accession>A0A1H0BDG8</accession>
<keyword evidence="1" id="KW-0472">Membrane</keyword>
<protein>
    <submittedName>
        <fullName evidence="2">Pilus assembly protein Flp/PilA</fullName>
    </submittedName>
</protein>
<dbReference type="AlphaFoldDB" id="A0A1H0BDG8"/>
<reference evidence="2 3" key="1">
    <citation type="submission" date="2016-10" db="EMBL/GenBank/DDBJ databases">
        <authorList>
            <person name="de Groot N.N."/>
        </authorList>
    </citation>
    <scope>NUCLEOTIDE SEQUENCE [LARGE SCALE GENOMIC DNA]</scope>
    <source>
        <strain evidence="2 3">CECT 7543</strain>
    </source>
</reference>
<dbReference type="InterPro" id="IPR007047">
    <property type="entry name" value="Flp_Fap"/>
</dbReference>
<feature type="transmembrane region" description="Helical" evidence="1">
    <location>
        <begin position="55"/>
        <end position="81"/>
    </location>
</feature>
<organism evidence="2 3">
    <name type="scientific">Pseudomonas arsenicoxydans</name>
    <dbReference type="NCBI Taxonomy" id="702115"/>
    <lineage>
        <taxon>Bacteria</taxon>
        <taxon>Pseudomonadati</taxon>
        <taxon>Pseudomonadota</taxon>
        <taxon>Gammaproteobacteria</taxon>
        <taxon>Pseudomonadales</taxon>
        <taxon>Pseudomonadaceae</taxon>
        <taxon>Pseudomonas</taxon>
    </lineage>
</organism>
<proteinExistence type="predicted"/>
<dbReference type="Proteomes" id="UP000198827">
    <property type="component" value="Chromosome I"/>
</dbReference>